<feature type="non-terminal residue" evidence="2">
    <location>
        <position position="284"/>
    </location>
</feature>
<comment type="caution">
    <text evidence="2">The sequence shown here is derived from an EMBL/GenBank/DDBJ whole genome shotgun (WGS) entry which is preliminary data.</text>
</comment>
<organism evidence="2 3">
    <name type="scientific">Larkinella arboricola</name>
    <dbReference type="NCBI Taxonomy" id="643671"/>
    <lineage>
        <taxon>Bacteria</taxon>
        <taxon>Pseudomonadati</taxon>
        <taxon>Bacteroidota</taxon>
        <taxon>Cytophagia</taxon>
        <taxon>Cytophagales</taxon>
        <taxon>Spirosomataceae</taxon>
        <taxon>Larkinella</taxon>
    </lineage>
</organism>
<dbReference type="InterPro" id="IPR014862">
    <property type="entry name" value="TrwC"/>
</dbReference>
<dbReference type="RefSeq" id="WP_146624595.1">
    <property type="nucleotide sequence ID" value="NZ_QLMC01000018.1"/>
</dbReference>
<evidence type="ECO:0000259" key="1">
    <source>
        <dbReference type="Pfam" id="PF08751"/>
    </source>
</evidence>
<sequence>MLRITPNNSAEGASRYYDEGLSRQDYYAEKGEIIGNWGGKSAAQLNLSGEVTKDEFVSLCYNINPETGEQLTARNNDARRVGYDFTFSVPKSISIAYGITGDQDILNSFRSAVSETMQHLEEEAATRVRKNGQDTDRQTGNLVWGEFIHTTSRPVDDVPDCHLHAHCFAFNSTYDEQEGQWKAAQFGQIKADAPYYEAYFNSLLADKLQKAGYQLERNQRDFELAGVSRETIDKFSRRTTEIEKLAAEKEITNAKALDSLGSKTRENKLKGLSTDELRQIWLDR</sequence>
<evidence type="ECO:0000313" key="3">
    <source>
        <dbReference type="Proteomes" id="UP000248790"/>
    </source>
</evidence>
<accession>A0A327WH25</accession>
<dbReference type="Proteomes" id="UP000248790">
    <property type="component" value="Unassembled WGS sequence"/>
</dbReference>
<dbReference type="OrthoDB" id="1826980at2"/>
<dbReference type="Pfam" id="PF08751">
    <property type="entry name" value="TrwC"/>
    <property type="match status" value="1"/>
</dbReference>
<feature type="domain" description="TrwC relaxase" evidence="1">
    <location>
        <begin position="11"/>
        <end position="282"/>
    </location>
</feature>
<dbReference type="AlphaFoldDB" id="A0A327WH25"/>
<keyword evidence="3" id="KW-1185">Reference proteome</keyword>
<dbReference type="SUPFAM" id="SSF55464">
    <property type="entry name" value="Origin of replication-binding domain, RBD-like"/>
    <property type="match status" value="1"/>
</dbReference>
<evidence type="ECO:0000313" key="2">
    <source>
        <dbReference type="EMBL" id="RAJ89901.1"/>
    </source>
</evidence>
<dbReference type="NCBIfam" id="NF041492">
    <property type="entry name" value="MobF"/>
    <property type="match status" value="1"/>
</dbReference>
<protein>
    <submittedName>
        <fullName evidence="2">Conjugative relaxase-like TrwC/TraI family protein</fullName>
    </submittedName>
</protein>
<reference evidence="2 3" key="1">
    <citation type="submission" date="2018-06" db="EMBL/GenBank/DDBJ databases">
        <title>Genomic Encyclopedia of Archaeal and Bacterial Type Strains, Phase II (KMG-II): from individual species to whole genera.</title>
        <authorList>
            <person name="Goeker M."/>
        </authorList>
    </citation>
    <scope>NUCLEOTIDE SEQUENCE [LARGE SCALE GENOMIC DNA]</scope>
    <source>
        <strain evidence="2 3">DSM 21851</strain>
    </source>
</reference>
<gene>
    <name evidence="2" type="ORF">LX87_05590</name>
</gene>
<dbReference type="EMBL" id="QLMC01000018">
    <property type="protein sequence ID" value="RAJ89901.1"/>
    <property type="molecule type" value="Genomic_DNA"/>
</dbReference>
<proteinExistence type="predicted"/>
<dbReference type="InterPro" id="IPR014059">
    <property type="entry name" value="TraI/TrwC_relax"/>
</dbReference>
<dbReference type="NCBIfam" id="TIGR02686">
    <property type="entry name" value="relax_trwC"/>
    <property type="match status" value="1"/>
</dbReference>
<name>A0A327WH25_LARAB</name>